<comment type="caution">
    <text evidence="2">The sequence shown here is derived from an EMBL/GenBank/DDBJ whole genome shotgun (WGS) entry which is preliminary data.</text>
</comment>
<dbReference type="InterPro" id="IPR051531">
    <property type="entry name" value="N-acetyltransferase"/>
</dbReference>
<dbReference type="PANTHER" id="PTHR43792:SF13">
    <property type="entry name" value="ACETYLTRANSFERASE"/>
    <property type="match status" value="1"/>
</dbReference>
<dbReference type="PANTHER" id="PTHR43792">
    <property type="entry name" value="GNAT FAMILY, PUTATIVE (AFU_ORTHOLOGUE AFUA_3G00765)-RELATED-RELATED"/>
    <property type="match status" value="1"/>
</dbReference>
<feature type="domain" description="N-acetyltransferase" evidence="1">
    <location>
        <begin position="23"/>
        <end position="173"/>
    </location>
</feature>
<dbReference type="GO" id="GO:0016747">
    <property type="term" value="F:acyltransferase activity, transferring groups other than amino-acyl groups"/>
    <property type="evidence" value="ECO:0007669"/>
    <property type="project" value="InterPro"/>
</dbReference>
<keyword evidence="2" id="KW-0808">Transferase</keyword>
<dbReference type="InterPro" id="IPR016181">
    <property type="entry name" value="Acyl_CoA_acyltransferase"/>
</dbReference>
<dbReference type="PROSITE" id="PS51186">
    <property type="entry name" value="GNAT"/>
    <property type="match status" value="1"/>
</dbReference>
<keyword evidence="3" id="KW-1185">Reference proteome</keyword>
<reference evidence="2 3" key="1">
    <citation type="submission" date="2019-06" db="EMBL/GenBank/DDBJ databases">
        <title>Whole genome shotgun sequence of Brevibacillus parabrevis NBRC 12334.</title>
        <authorList>
            <person name="Hosoyama A."/>
            <person name="Uohara A."/>
            <person name="Ohji S."/>
            <person name="Ichikawa N."/>
        </authorList>
    </citation>
    <scope>NUCLEOTIDE SEQUENCE [LARGE SCALE GENOMIC DNA]</scope>
    <source>
        <strain evidence="2 3">NBRC 12334</strain>
    </source>
</reference>
<evidence type="ECO:0000313" key="2">
    <source>
        <dbReference type="EMBL" id="GEB31494.1"/>
    </source>
</evidence>
<evidence type="ECO:0000259" key="1">
    <source>
        <dbReference type="PROSITE" id="PS51186"/>
    </source>
</evidence>
<accession>A0A4Y3PDD5</accession>
<name>A0A4Y3PDD5_BREPA</name>
<dbReference type="AlphaFoldDB" id="A0A4Y3PDD5"/>
<dbReference type="RefSeq" id="WP_122965745.1">
    <property type="nucleotide sequence ID" value="NZ_BJMH01000004.1"/>
</dbReference>
<dbReference type="SUPFAM" id="SSF55729">
    <property type="entry name" value="Acyl-CoA N-acyltransferases (Nat)"/>
    <property type="match status" value="1"/>
</dbReference>
<dbReference type="STRING" id="54914.AV540_09710"/>
<dbReference type="InterPro" id="IPR000182">
    <property type="entry name" value="GNAT_dom"/>
</dbReference>
<gene>
    <name evidence="2" type="ORF">BPA01_10740</name>
</gene>
<dbReference type="Gene3D" id="3.40.630.30">
    <property type="match status" value="1"/>
</dbReference>
<evidence type="ECO:0000313" key="3">
    <source>
        <dbReference type="Proteomes" id="UP000316882"/>
    </source>
</evidence>
<sequence length="177" mass="19821">MKDKRITTERLVLTPFTKSSAESILRGNFDELLVDGYRLGDGWPDEDAIETLPKIIKNLELVGEPTGFESWMIVKKDGNTIIGDAGFKGRPNELGEVDIGYGIIRQERKQGFGVEAAKGLVKWAFSQAEVKAITARCLIHNADSARILEKLNFQETARDGEMIYWSLMRENVEGVSE</sequence>
<organism evidence="2 3">
    <name type="scientific">Brevibacillus parabrevis</name>
    <dbReference type="NCBI Taxonomy" id="54914"/>
    <lineage>
        <taxon>Bacteria</taxon>
        <taxon>Bacillati</taxon>
        <taxon>Bacillota</taxon>
        <taxon>Bacilli</taxon>
        <taxon>Bacillales</taxon>
        <taxon>Paenibacillaceae</taxon>
        <taxon>Brevibacillus</taxon>
    </lineage>
</organism>
<dbReference type="Pfam" id="PF13302">
    <property type="entry name" value="Acetyltransf_3"/>
    <property type="match status" value="1"/>
</dbReference>
<dbReference type="Proteomes" id="UP000316882">
    <property type="component" value="Unassembled WGS sequence"/>
</dbReference>
<proteinExistence type="predicted"/>
<dbReference type="EMBL" id="BJMH01000004">
    <property type="protein sequence ID" value="GEB31494.1"/>
    <property type="molecule type" value="Genomic_DNA"/>
</dbReference>
<protein>
    <submittedName>
        <fullName evidence="2">N-acetyltransferase</fullName>
    </submittedName>
</protein>